<dbReference type="RefSeq" id="WP_108113891.1">
    <property type="nucleotide sequence ID" value="NZ_QBKT01000002.1"/>
</dbReference>
<dbReference type="SUPFAM" id="SSF49464">
    <property type="entry name" value="Carboxypeptidase regulatory domain-like"/>
    <property type="match status" value="1"/>
</dbReference>
<dbReference type="Pfam" id="PF13715">
    <property type="entry name" value="CarbopepD_reg_2"/>
    <property type="match status" value="1"/>
</dbReference>
<evidence type="ECO:0000313" key="3">
    <source>
        <dbReference type="Proteomes" id="UP000244090"/>
    </source>
</evidence>
<dbReference type="InterPro" id="IPR008969">
    <property type="entry name" value="CarboxyPept-like_regulatory"/>
</dbReference>
<dbReference type="AlphaFoldDB" id="A0A2T6C3L9"/>
<dbReference type="EMBL" id="QBKT01000002">
    <property type="protein sequence ID" value="PTX62912.1"/>
    <property type="molecule type" value="Genomic_DNA"/>
</dbReference>
<protein>
    <submittedName>
        <fullName evidence="2">Carboxypeptidase-like protein</fullName>
    </submittedName>
</protein>
<evidence type="ECO:0000256" key="1">
    <source>
        <dbReference type="SAM" id="SignalP"/>
    </source>
</evidence>
<comment type="caution">
    <text evidence="2">The sequence shown here is derived from an EMBL/GenBank/DDBJ whole genome shotgun (WGS) entry which is preliminary data.</text>
</comment>
<dbReference type="OrthoDB" id="1467339at2"/>
<name>A0A2T6C3L9_9FLAO</name>
<proteinExistence type="predicted"/>
<keyword evidence="1" id="KW-0732">Signal</keyword>
<reference evidence="2 3" key="1">
    <citation type="submission" date="2018-04" db="EMBL/GenBank/DDBJ databases">
        <title>Genomic Encyclopedia of Archaeal and Bacterial Type Strains, Phase II (KMG-II): from individual species to whole genera.</title>
        <authorList>
            <person name="Goeker M."/>
        </authorList>
    </citation>
    <scope>NUCLEOTIDE SEQUENCE [LARGE SCALE GENOMIC DNA]</scope>
    <source>
        <strain evidence="2 3">DSM 25731</strain>
    </source>
</reference>
<feature type="chain" id="PRO_5015400940" evidence="1">
    <location>
        <begin position="20"/>
        <end position="257"/>
    </location>
</feature>
<keyword evidence="2" id="KW-0378">Hydrolase</keyword>
<feature type="signal peptide" evidence="1">
    <location>
        <begin position="1"/>
        <end position="19"/>
    </location>
</feature>
<sequence>MKKVYTLLLLFLTLTTISAQERQTLYAKVVNDADDKPMNAVHVVNLTTIKGVITNDKGEFEIEANPDDTLFFSFLGFKSIKVRVTNDMLKYKGSSTIRMTELAYALEKVVLTPYQLTGYLEIDAKNVPLRPNYRYRIAGLSTGYEAGEKAPGAISSVLGAIFNPADFLQNLFGKKPTQMRKLRQMKEDDKIRDLLASKFDRQMLRELLQVERVDVDEILSLCNYSKTFITNANDLQVLDAINDCYEEYKVLSRQRKK</sequence>
<gene>
    <name evidence="2" type="ORF">C8N46_102313</name>
</gene>
<dbReference type="Proteomes" id="UP000244090">
    <property type="component" value="Unassembled WGS sequence"/>
</dbReference>
<accession>A0A2T6C3L9</accession>
<evidence type="ECO:0000313" key="2">
    <source>
        <dbReference type="EMBL" id="PTX62912.1"/>
    </source>
</evidence>
<dbReference type="GO" id="GO:0004180">
    <property type="term" value="F:carboxypeptidase activity"/>
    <property type="evidence" value="ECO:0007669"/>
    <property type="project" value="UniProtKB-KW"/>
</dbReference>
<keyword evidence="3" id="KW-1185">Reference proteome</keyword>
<keyword evidence="2" id="KW-0121">Carboxypeptidase</keyword>
<organism evidence="2 3">
    <name type="scientific">Kordia periserrulae</name>
    <dbReference type="NCBI Taxonomy" id="701523"/>
    <lineage>
        <taxon>Bacteria</taxon>
        <taxon>Pseudomonadati</taxon>
        <taxon>Bacteroidota</taxon>
        <taxon>Flavobacteriia</taxon>
        <taxon>Flavobacteriales</taxon>
        <taxon>Flavobacteriaceae</taxon>
        <taxon>Kordia</taxon>
    </lineage>
</organism>
<keyword evidence="2" id="KW-0645">Protease</keyword>